<feature type="domain" description="Zn(2)-C6 fungal-type" evidence="3">
    <location>
        <begin position="6"/>
        <end position="36"/>
    </location>
</feature>
<comment type="caution">
    <text evidence="4">The sequence shown here is derived from an EMBL/GenBank/DDBJ whole genome shotgun (WGS) entry which is preliminary data.</text>
</comment>
<dbReference type="AlphaFoldDB" id="A0A8H4PKF4"/>
<evidence type="ECO:0000256" key="2">
    <source>
        <dbReference type="SAM" id="MobiDB-lite"/>
    </source>
</evidence>
<sequence length="628" mass="71090">MRSFTGCQTCRLRKLKCNEAKPICGQCAKSARPCSYDERPVFRQYSSPKPPVTSLRKRRKEKSHSRLVVENGEHIFDHSQFWVDVPSKLQFIQVHDVYTQQGSPLAQPSPDSPQTPLSQAENDDQDVPRHLQRENTVHISSPLNYPPEVQSPIPTTPSFLIPTEDDYDTPPHQEGQQDQDDQTLDNTVTTLLLLRHFQEGLGQWHQDGRLRYWLLFLLQSSSPGSYKASVEVIGMRHRCQTLEPPPMCPYAPEQFDADWDYLSAKHYDDALKRLKKVSAFGDDMTEEDFFAAAAILATYEQMDPPDRSSRAHLSALPLFYPPTGPNENPVSPVILPRTAIQGPIFWSLARQDLYCAFTKEIQTCLDQKDVRLWQITGLTTDEDGSLVPTSPGGAADVRTLTDTEEDTKSNELTWLMGKISNFITSGDAIDPADYALPEGQRPLIGVTQEQLLKRWQLLRKDMHKWFSSLPRTFTPSARTAYSGESFDLFGKFEQVWYELPICAATMQLYHMAMILLLVNQPQESTAIRSTVSARLNSYRQIQLDAQHHAKEICGISLAKPTDSVRINSVQALFVAGQVFHEEHEQKAVLTLLAGIENELGWTTTYHAVRLSAEWPGDRQMDGEESSLE</sequence>
<gene>
    <name evidence="4" type="ORF">FALBO_5395</name>
</gene>
<feature type="region of interest" description="Disordered" evidence="2">
    <location>
        <begin position="45"/>
        <end position="65"/>
    </location>
</feature>
<reference evidence="4 5" key="1">
    <citation type="submission" date="2020-01" db="EMBL/GenBank/DDBJ databases">
        <title>Identification and distribution of gene clusters putatively required for synthesis of sphingolipid metabolism inhibitors in phylogenetically diverse species of the filamentous fungus Fusarium.</title>
        <authorList>
            <person name="Kim H.-S."/>
            <person name="Busman M."/>
            <person name="Brown D.W."/>
            <person name="Divon H."/>
            <person name="Uhlig S."/>
            <person name="Proctor R.H."/>
        </authorList>
    </citation>
    <scope>NUCLEOTIDE SEQUENCE [LARGE SCALE GENOMIC DNA]</scope>
    <source>
        <strain evidence="4 5">NRRL 20459</strain>
    </source>
</reference>
<dbReference type="CDD" id="cd00067">
    <property type="entry name" value="GAL4"/>
    <property type="match status" value="1"/>
</dbReference>
<dbReference type="GO" id="GO:0000976">
    <property type="term" value="F:transcription cis-regulatory region binding"/>
    <property type="evidence" value="ECO:0007669"/>
    <property type="project" value="TreeGrafter"/>
</dbReference>
<feature type="region of interest" description="Disordered" evidence="2">
    <location>
        <begin position="138"/>
        <end position="183"/>
    </location>
</feature>
<dbReference type="PANTHER" id="PTHR37534:SF9">
    <property type="entry name" value="ZN(II)2CYS6 TRANSCRIPTION FACTOR (EUROFUNG)"/>
    <property type="match status" value="1"/>
</dbReference>
<dbReference type="GO" id="GO:0008270">
    <property type="term" value="F:zinc ion binding"/>
    <property type="evidence" value="ECO:0007669"/>
    <property type="project" value="InterPro"/>
</dbReference>
<dbReference type="OrthoDB" id="5418899at2759"/>
<evidence type="ECO:0000256" key="1">
    <source>
        <dbReference type="ARBA" id="ARBA00023242"/>
    </source>
</evidence>
<dbReference type="EMBL" id="JAADYS010000700">
    <property type="protein sequence ID" value="KAF4467732.1"/>
    <property type="molecule type" value="Genomic_DNA"/>
</dbReference>
<feature type="region of interest" description="Disordered" evidence="2">
    <location>
        <begin position="100"/>
        <end position="126"/>
    </location>
</feature>
<organism evidence="4 5">
    <name type="scientific">Fusarium albosuccineum</name>
    <dbReference type="NCBI Taxonomy" id="1237068"/>
    <lineage>
        <taxon>Eukaryota</taxon>
        <taxon>Fungi</taxon>
        <taxon>Dikarya</taxon>
        <taxon>Ascomycota</taxon>
        <taxon>Pezizomycotina</taxon>
        <taxon>Sordariomycetes</taxon>
        <taxon>Hypocreomycetidae</taxon>
        <taxon>Hypocreales</taxon>
        <taxon>Nectriaceae</taxon>
        <taxon>Fusarium</taxon>
        <taxon>Fusarium decemcellulare species complex</taxon>
    </lineage>
</organism>
<keyword evidence="5" id="KW-1185">Reference proteome</keyword>
<dbReference type="PROSITE" id="PS50048">
    <property type="entry name" value="ZN2_CY6_FUNGAL_2"/>
    <property type="match status" value="1"/>
</dbReference>
<dbReference type="SUPFAM" id="SSF57701">
    <property type="entry name" value="Zn2/Cys6 DNA-binding domain"/>
    <property type="match status" value="1"/>
</dbReference>
<accession>A0A8H4PKF4</accession>
<dbReference type="Pfam" id="PF00172">
    <property type="entry name" value="Zn_clus"/>
    <property type="match status" value="1"/>
</dbReference>
<dbReference type="GO" id="GO:0000981">
    <property type="term" value="F:DNA-binding transcription factor activity, RNA polymerase II-specific"/>
    <property type="evidence" value="ECO:0007669"/>
    <property type="project" value="InterPro"/>
</dbReference>
<keyword evidence="1" id="KW-0539">Nucleus</keyword>
<dbReference type="SMART" id="SM00066">
    <property type="entry name" value="GAL4"/>
    <property type="match status" value="1"/>
</dbReference>
<dbReference type="PANTHER" id="PTHR37534">
    <property type="entry name" value="TRANSCRIPTIONAL ACTIVATOR PROTEIN UGA3"/>
    <property type="match status" value="1"/>
</dbReference>
<dbReference type="Proteomes" id="UP000554235">
    <property type="component" value="Unassembled WGS sequence"/>
</dbReference>
<proteinExistence type="predicted"/>
<dbReference type="InterPro" id="IPR001138">
    <property type="entry name" value="Zn2Cys6_DnaBD"/>
</dbReference>
<evidence type="ECO:0000259" key="3">
    <source>
        <dbReference type="PROSITE" id="PS50048"/>
    </source>
</evidence>
<dbReference type="GO" id="GO:0005634">
    <property type="term" value="C:nucleus"/>
    <property type="evidence" value="ECO:0007669"/>
    <property type="project" value="TreeGrafter"/>
</dbReference>
<evidence type="ECO:0000313" key="5">
    <source>
        <dbReference type="Proteomes" id="UP000554235"/>
    </source>
</evidence>
<name>A0A8H4PKF4_9HYPO</name>
<evidence type="ECO:0000313" key="4">
    <source>
        <dbReference type="EMBL" id="KAF4467732.1"/>
    </source>
</evidence>
<dbReference type="PROSITE" id="PS00463">
    <property type="entry name" value="ZN2_CY6_FUNGAL_1"/>
    <property type="match status" value="1"/>
</dbReference>
<dbReference type="GO" id="GO:0045944">
    <property type="term" value="P:positive regulation of transcription by RNA polymerase II"/>
    <property type="evidence" value="ECO:0007669"/>
    <property type="project" value="TreeGrafter"/>
</dbReference>
<dbReference type="InterPro" id="IPR036864">
    <property type="entry name" value="Zn2-C6_fun-type_DNA-bd_sf"/>
</dbReference>
<protein>
    <recommendedName>
        <fullName evidence="3">Zn(2)-C6 fungal-type domain-containing protein</fullName>
    </recommendedName>
</protein>
<feature type="compositionally biased region" description="Basic residues" evidence="2">
    <location>
        <begin position="55"/>
        <end position="65"/>
    </location>
</feature>
<dbReference type="Gene3D" id="4.10.240.10">
    <property type="entry name" value="Zn(2)-C6 fungal-type DNA-binding domain"/>
    <property type="match status" value="1"/>
</dbReference>